<evidence type="ECO:0000313" key="2">
    <source>
        <dbReference type="EMBL" id="GAF97916.1"/>
    </source>
</evidence>
<evidence type="ECO:0000256" key="1">
    <source>
        <dbReference type="SAM" id="Coils"/>
    </source>
</evidence>
<feature type="coiled-coil region" evidence="1">
    <location>
        <begin position="16"/>
        <end position="54"/>
    </location>
</feature>
<gene>
    <name evidence="2" type="ORF">S01H1_26582</name>
</gene>
<comment type="caution">
    <text evidence="2">The sequence shown here is derived from an EMBL/GenBank/DDBJ whole genome shotgun (WGS) entry which is preliminary data.</text>
</comment>
<accession>X0UF29</accession>
<feature type="non-terminal residue" evidence="2">
    <location>
        <position position="104"/>
    </location>
</feature>
<name>X0UF29_9ZZZZ</name>
<protein>
    <recommendedName>
        <fullName evidence="3">DUF1664 domain-containing protein</fullName>
    </recommendedName>
</protein>
<sequence length="104" mass="11566">MAEMLQDLLNSIYTRIAQLGQAIQGLKTSLDGLNQNIEQKISNLNAKLKEFSVEIDTTKGKHIDVLREIGEGTKRELVKIQEGLGLDSLATLISNLEEFEGRIL</sequence>
<reference evidence="2" key="1">
    <citation type="journal article" date="2014" name="Front. Microbiol.">
        <title>High frequency of phylogenetically diverse reductive dehalogenase-homologous genes in deep subseafloor sedimentary metagenomes.</title>
        <authorList>
            <person name="Kawai M."/>
            <person name="Futagami T."/>
            <person name="Toyoda A."/>
            <person name="Takaki Y."/>
            <person name="Nishi S."/>
            <person name="Hori S."/>
            <person name="Arai W."/>
            <person name="Tsubouchi T."/>
            <person name="Morono Y."/>
            <person name="Uchiyama I."/>
            <person name="Ito T."/>
            <person name="Fujiyama A."/>
            <person name="Inagaki F."/>
            <person name="Takami H."/>
        </authorList>
    </citation>
    <scope>NUCLEOTIDE SEQUENCE</scope>
    <source>
        <strain evidence="2">Expedition CK06-06</strain>
    </source>
</reference>
<dbReference type="EMBL" id="BARS01016119">
    <property type="protein sequence ID" value="GAF97916.1"/>
    <property type="molecule type" value="Genomic_DNA"/>
</dbReference>
<keyword evidence="1" id="KW-0175">Coiled coil</keyword>
<organism evidence="2">
    <name type="scientific">marine sediment metagenome</name>
    <dbReference type="NCBI Taxonomy" id="412755"/>
    <lineage>
        <taxon>unclassified sequences</taxon>
        <taxon>metagenomes</taxon>
        <taxon>ecological metagenomes</taxon>
    </lineage>
</organism>
<proteinExistence type="predicted"/>
<dbReference type="AlphaFoldDB" id="X0UF29"/>
<evidence type="ECO:0008006" key="3">
    <source>
        <dbReference type="Google" id="ProtNLM"/>
    </source>
</evidence>